<dbReference type="CDD" id="cd00030">
    <property type="entry name" value="C2"/>
    <property type="match status" value="2"/>
</dbReference>
<dbReference type="PANTHER" id="PTHR46502">
    <property type="entry name" value="C2 DOMAIN-CONTAINING"/>
    <property type="match status" value="1"/>
</dbReference>
<keyword evidence="1" id="KW-0479">Metal-binding</keyword>
<dbReference type="AlphaFoldDB" id="A0A9D4ZPZ5"/>
<keyword evidence="2" id="KW-0106">Calcium</keyword>
<evidence type="ECO:0000313" key="5">
    <source>
        <dbReference type="Proteomes" id="UP000886520"/>
    </source>
</evidence>
<dbReference type="PROSITE" id="PS50004">
    <property type="entry name" value="C2"/>
    <property type="match status" value="2"/>
</dbReference>
<dbReference type="Pfam" id="PF00168">
    <property type="entry name" value="C2"/>
    <property type="match status" value="2"/>
</dbReference>
<feature type="domain" description="C2" evidence="3">
    <location>
        <begin position="116"/>
        <end position="234"/>
    </location>
</feature>
<accession>A0A9D4ZPZ5</accession>
<keyword evidence="5" id="KW-1185">Reference proteome</keyword>
<dbReference type="EMBL" id="JABFUD020000003">
    <property type="protein sequence ID" value="KAI5081581.1"/>
    <property type="molecule type" value="Genomic_DNA"/>
</dbReference>
<dbReference type="Gene3D" id="2.60.40.150">
    <property type="entry name" value="C2 domain"/>
    <property type="match status" value="2"/>
</dbReference>
<gene>
    <name evidence="4" type="ORF">GOP47_0001324</name>
</gene>
<dbReference type="Proteomes" id="UP000886520">
    <property type="component" value="Chromosome 2"/>
</dbReference>
<evidence type="ECO:0000259" key="3">
    <source>
        <dbReference type="PROSITE" id="PS50004"/>
    </source>
</evidence>
<organism evidence="4 5">
    <name type="scientific">Adiantum capillus-veneris</name>
    <name type="common">Maidenhair fern</name>
    <dbReference type="NCBI Taxonomy" id="13818"/>
    <lineage>
        <taxon>Eukaryota</taxon>
        <taxon>Viridiplantae</taxon>
        <taxon>Streptophyta</taxon>
        <taxon>Embryophyta</taxon>
        <taxon>Tracheophyta</taxon>
        <taxon>Polypodiopsida</taxon>
        <taxon>Polypodiidae</taxon>
        <taxon>Polypodiales</taxon>
        <taxon>Pteridineae</taxon>
        <taxon>Pteridaceae</taxon>
        <taxon>Vittarioideae</taxon>
        <taxon>Adiantum</taxon>
    </lineage>
</organism>
<dbReference type="InterPro" id="IPR000008">
    <property type="entry name" value="C2_dom"/>
</dbReference>
<dbReference type="InterPro" id="IPR035892">
    <property type="entry name" value="C2_domain_sf"/>
</dbReference>
<dbReference type="SUPFAM" id="SSF49562">
    <property type="entry name" value="C2 domain (Calcium/lipid-binding domain, CaLB)"/>
    <property type="match status" value="2"/>
</dbReference>
<evidence type="ECO:0000313" key="4">
    <source>
        <dbReference type="EMBL" id="KAI5081581.1"/>
    </source>
</evidence>
<dbReference type="OrthoDB" id="419768at2759"/>
<dbReference type="GO" id="GO:0046872">
    <property type="term" value="F:metal ion binding"/>
    <property type="evidence" value="ECO:0007669"/>
    <property type="project" value="UniProtKB-KW"/>
</dbReference>
<sequence length="257" mass="28158">MPEGNLEVELLRAYGLKDVEAMGKSDPYAVLTCGNAPKQQSKVLQDAGGNPVWNETFNMELKGGDNPPELLISLFDKEKKGKDEPMGTVRVPLATVYSQKQVPPTKYKVQLASGKFYGEIELRLKFSPKQTKKGTLQVKLVEGRDLVSSDIASKTDPYAVLKCDGQQHKSHVMKNAGANPVWNETFVFETTSNANELEVDLFDKDTFSKDDPLGKAKISLDKVFLANQVAPTPYQVLGKAGQPQGNLVVGLNFTPKA</sequence>
<evidence type="ECO:0000256" key="1">
    <source>
        <dbReference type="ARBA" id="ARBA00022723"/>
    </source>
</evidence>
<reference evidence="4" key="1">
    <citation type="submission" date="2021-01" db="EMBL/GenBank/DDBJ databases">
        <title>Adiantum capillus-veneris genome.</title>
        <authorList>
            <person name="Fang Y."/>
            <person name="Liao Q."/>
        </authorList>
    </citation>
    <scope>NUCLEOTIDE SEQUENCE</scope>
    <source>
        <strain evidence="4">H3</strain>
        <tissue evidence="4">Leaf</tissue>
    </source>
</reference>
<protein>
    <recommendedName>
        <fullName evidence="3">C2 domain-containing protein</fullName>
    </recommendedName>
</protein>
<dbReference type="SMART" id="SM00239">
    <property type="entry name" value="C2"/>
    <property type="match status" value="2"/>
</dbReference>
<comment type="caution">
    <text evidence="4">The sequence shown here is derived from an EMBL/GenBank/DDBJ whole genome shotgun (WGS) entry which is preliminary data.</text>
</comment>
<proteinExistence type="predicted"/>
<feature type="domain" description="C2" evidence="3">
    <location>
        <begin position="1"/>
        <end position="106"/>
    </location>
</feature>
<evidence type="ECO:0000256" key="2">
    <source>
        <dbReference type="ARBA" id="ARBA00022837"/>
    </source>
</evidence>
<dbReference type="PANTHER" id="PTHR46502:SF2">
    <property type="entry name" value="16 KDA PHLOEM PROTEIN 2"/>
    <property type="match status" value="1"/>
</dbReference>
<name>A0A9D4ZPZ5_ADICA</name>